<evidence type="ECO:0000313" key="2">
    <source>
        <dbReference type="EMBL" id="KAK9133364.1"/>
    </source>
</evidence>
<name>A0AAP0JFY0_9MAGN</name>
<keyword evidence="3" id="KW-1185">Reference proteome</keyword>
<sequence>MAAQNDFKQRASRLRGSRGRARKTARPRTRGSEPMATSRSAAGGGDRQQQRDAGGGRREGRGRRFPEEARLRRRRDSGSGAVLAAARLRQLRGEWRGATKRWRFVGPIGGVTSMKLDDAMDSNEVQRAMPHPMTRVCLALPRLCDPDPVAPAFDPTGFYLPGLDILVLTECRSAAEQGQDADIWKSTFVHFRRIGRLTRSALTLRDWLGGPRGLRPGGAQFVGNWGRQNFDGEK</sequence>
<organism evidence="2 3">
    <name type="scientific">Stephania cephalantha</name>
    <dbReference type="NCBI Taxonomy" id="152367"/>
    <lineage>
        <taxon>Eukaryota</taxon>
        <taxon>Viridiplantae</taxon>
        <taxon>Streptophyta</taxon>
        <taxon>Embryophyta</taxon>
        <taxon>Tracheophyta</taxon>
        <taxon>Spermatophyta</taxon>
        <taxon>Magnoliopsida</taxon>
        <taxon>Ranunculales</taxon>
        <taxon>Menispermaceae</taxon>
        <taxon>Menispermoideae</taxon>
        <taxon>Cissampelideae</taxon>
        <taxon>Stephania</taxon>
    </lineage>
</organism>
<accession>A0AAP0JFY0</accession>
<dbReference type="EMBL" id="JBBNAG010000005">
    <property type="protein sequence ID" value="KAK9133364.1"/>
    <property type="molecule type" value="Genomic_DNA"/>
</dbReference>
<feature type="compositionally biased region" description="Basic residues" evidence="1">
    <location>
        <begin position="10"/>
        <end position="29"/>
    </location>
</feature>
<proteinExistence type="predicted"/>
<evidence type="ECO:0000313" key="3">
    <source>
        <dbReference type="Proteomes" id="UP001419268"/>
    </source>
</evidence>
<feature type="region of interest" description="Disordered" evidence="1">
    <location>
        <begin position="1"/>
        <end position="79"/>
    </location>
</feature>
<reference evidence="2 3" key="1">
    <citation type="submission" date="2024-01" db="EMBL/GenBank/DDBJ databases">
        <title>Genome assemblies of Stephania.</title>
        <authorList>
            <person name="Yang L."/>
        </authorList>
    </citation>
    <scope>NUCLEOTIDE SEQUENCE [LARGE SCALE GENOMIC DNA]</scope>
    <source>
        <strain evidence="2">JXDWG</strain>
        <tissue evidence="2">Leaf</tissue>
    </source>
</reference>
<gene>
    <name evidence="2" type="ORF">Scep_012892</name>
</gene>
<comment type="caution">
    <text evidence="2">The sequence shown here is derived from an EMBL/GenBank/DDBJ whole genome shotgun (WGS) entry which is preliminary data.</text>
</comment>
<protein>
    <submittedName>
        <fullName evidence="2">Uncharacterized protein</fullName>
    </submittedName>
</protein>
<feature type="compositionally biased region" description="Basic and acidic residues" evidence="1">
    <location>
        <begin position="48"/>
        <end position="70"/>
    </location>
</feature>
<evidence type="ECO:0000256" key="1">
    <source>
        <dbReference type="SAM" id="MobiDB-lite"/>
    </source>
</evidence>
<dbReference type="AlphaFoldDB" id="A0AAP0JFY0"/>
<dbReference type="Proteomes" id="UP001419268">
    <property type="component" value="Unassembled WGS sequence"/>
</dbReference>